<proteinExistence type="predicted"/>
<dbReference type="Gene3D" id="3.90.1170.50">
    <property type="entry name" value="Aldehyde oxidase/xanthine dehydrogenase, a/b hammerhead"/>
    <property type="match status" value="1"/>
</dbReference>
<dbReference type="SUPFAM" id="SSF56003">
    <property type="entry name" value="Molybdenum cofactor-binding domain"/>
    <property type="match status" value="1"/>
</dbReference>
<comment type="cofactor">
    <cofactor evidence="3">
        <name>Mo-molybdopterin cytosine dinucleotide</name>
        <dbReference type="ChEBI" id="CHEBI:71308"/>
    </cofactor>
</comment>
<dbReference type="KEGG" id="sbae:DSM104329_03326"/>
<evidence type="ECO:0000259" key="4">
    <source>
        <dbReference type="SMART" id="SM01008"/>
    </source>
</evidence>
<keyword evidence="6" id="KW-1185">Reference proteome</keyword>
<evidence type="ECO:0000313" key="6">
    <source>
        <dbReference type="Proteomes" id="UP001162834"/>
    </source>
</evidence>
<keyword evidence="2 5" id="KW-0560">Oxidoreductase</keyword>
<dbReference type="SUPFAM" id="SSF54665">
    <property type="entry name" value="CO dehydrogenase molybdoprotein N-domain-like"/>
    <property type="match status" value="1"/>
</dbReference>
<dbReference type="EC" id="1.2.5.3" evidence="5"/>
<reference evidence="5" key="1">
    <citation type="journal article" date="2022" name="Int. J. Syst. Evol. Microbiol.">
        <title>Pseudomonas aegrilactucae sp. nov. and Pseudomonas morbosilactucae sp. nov., pathogens causing bacterial rot of lettuce in Japan.</title>
        <authorList>
            <person name="Sawada H."/>
            <person name="Fujikawa T."/>
            <person name="Satou M."/>
        </authorList>
    </citation>
    <scope>NUCLEOTIDE SEQUENCE</scope>
    <source>
        <strain evidence="5">0166_1</strain>
    </source>
</reference>
<dbReference type="PANTHER" id="PTHR11908:SF132">
    <property type="entry name" value="ALDEHYDE OXIDASE 1-RELATED"/>
    <property type="match status" value="1"/>
</dbReference>
<dbReference type="InterPro" id="IPR000674">
    <property type="entry name" value="Ald_Oxase/Xan_DH_a/b"/>
</dbReference>
<dbReference type="EMBL" id="CP087164">
    <property type="protein sequence ID" value="UGS36915.1"/>
    <property type="molecule type" value="Genomic_DNA"/>
</dbReference>
<dbReference type="InterPro" id="IPR046867">
    <property type="entry name" value="AldOxase/xan_DH_MoCoBD2"/>
</dbReference>
<dbReference type="InterPro" id="IPR016208">
    <property type="entry name" value="Ald_Oxase/xanthine_DH-like"/>
</dbReference>
<dbReference type="Pfam" id="PF02738">
    <property type="entry name" value="MoCoBD_1"/>
    <property type="match status" value="1"/>
</dbReference>
<dbReference type="InterPro" id="IPR008274">
    <property type="entry name" value="AldOxase/xan_DH_MoCoBD1"/>
</dbReference>
<dbReference type="InterPro" id="IPR037165">
    <property type="entry name" value="AldOxase/xan_DH_Mopterin-bd_sf"/>
</dbReference>
<dbReference type="SMART" id="SM01008">
    <property type="entry name" value="Ald_Xan_dh_C"/>
    <property type="match status" value="1"/>
</dbReference>
<evidence type="ECO:0000256" key="3">
    <source>
        <dbReference type="ARBA" id="ARBA00053029"/>
    </source>
</evidence>
<protein>
    <submittedName>
        <fullName evidence="5">Carbon monoxide dehydrogenase large chain</fullName>
        <ecNumber evidence="5">1.2.5.3</ecNumber>
    </submittedName>
</protein>
<dbReference type="Pfam" id="PF20256">
    <property type="entry name" value="MoCoBD_2"/>
    <property type="match status" value="1"/>
</dbReference>
<dbReference type="AlphaFoldDB" id="A0A9E7C0Y4"/>
<dbReference type="InterPro" id="IPR036856">
    <property type="entry name" value="Ald_Oxase/Xan_DH_a/b_sf"/>
</dbReference>
<name>A0A9E7C0Y4_9ACTN</name>
<dbReference type="GO" id="GO:0008805">
    <property type="term" value="F:carbon-monoxide oxygenase activity"/>
    <property type="evidence" value="ECO:0007669"/>
    <property type="project" value="UniProtKB-EC"/>
</dbReference>
<dbReference type="FunFam" id="3.30.365.10:FF:000001">
    <property type="entry name" value="Xanthine dehydrogenase oxidase"/>
    <property type="match status" value="1"/>
</dbReference>
<accession>A0A9E7C0Y4</accession>
<dbReference type="Gene3D" id="3.30.365.10">
    <property type="entry name" value="Aldehyde oxidase/xanthine dehydrogenase, molybdopterin binding domain"/>
    <property type="match status" value="4"/>
</dbReference>
<keyword evidence="1" id="KW-0500">Molybdenum</keyword>
<dbReference type="Proteomes" id="UP001162834">
    <property type="component" value="Chromosome"/>
</dbReference>
<evidence type="ECO:0000256" key="2">
    <source>
        <dbReference type="ARBA" id="ARBA00023002"/>
    </source>
</evidence>
<dbReference type="RefSeq" id="WP_259310977.1">
    <property type="nucleotide sequence ID" value="NZ_CP087164.1"/>
</dbReference>
<sequence length="805" mass="86123">MTAVEQAPGGFVGRSMKRKEDPRLITGRATYVDDMTPVGTLWVAFVRSPEAHAKITSVDASGALERDDVVAVFTNEDMSDLQGPLPMAWVPPGVELNVPEHWPLARGEVCHVGDPVAVVIGEDRYGVVDAAEQVVVEYEPLPVVTDPEAALRDETLVHADLSSNKVHEWSLGVGEEALQAGFDQAEVVIERRIRNHRTAGGAIEPRAVLAEERAGHITVWSSTQVPHFLRLFLAILLGLSEERVRVIAPEVGGGFGSKLQIYGEEILCAWAARRLGRPVKWCETRSEAMAVTHHGRDQIADVRVGAKRDGTVTAFHAKILADLGAYMMLLTPTIPSLGAFVMSGCYRFPAVQTDITGVMTNKFATDAIRGAGRPEATHMIEVALDQLAHELGLDPLDVRRRNFIPADAFPYETAIGVVYDSGNYEGTLAKLLEHVDVAEFRSEQERLRGEGTYRGIGFSTYTEICGLAPSRVVGPGGFGLQAGGWESALVRVHLTGTVTVYTGTSPHGQGHETGFAQIVADRLGVDPEQVEIIHGDTATGPNGLDTYGSRTLAVGGEAVARATAKVVEKAKAFVAHKLEAAPEDIEVVGGKFAVRGQPDQGLTLAEVAGLAYIPEDIPENMEPGLEEVAFYDPSNFVFPFGAHAAIVDVDAETGKVEVVRYVAVDDCGPAINPMLIDGQVHGGVVHSIGQALYEQVVYDEAGQLVTGTFVDYALPTAAEVPSFETDRTETPSPVNSLGVKGIGEAGTIGATPAILNAVIDAVRPLGVNYMDMPLTPVRVWNAIQEARGTTRPNASSNDNQTGVVR</sequence>
<dbReference type="PANTHER" id="PTHR11908">
    <property type="entry name" value="XANTHINE DEHYDROGENASE"/>
    <property type="match status" value="1"/>
</dbReference>
<organism evidence="5 6">
    <name type="scientific">Capillimicrobium parvum</name>
    <dbReference type="NCBI Taxonomy" id="2884022"/>
    <lineage>
        <taxon>Bacteria</taxon>
        <taxon>Bacillati</taxon>
        <taxon>Actinomycetota</taxon>
        <taxon>Thermoleophilia</taxon>
        <taxon>Solirubrobacterales</taxon>
        <taxon>Capillimicrobiaceae</taxon>
        <taxon>Capillimicrobium</taxon>
    </lineage>
</organism>
<evidence type="ECO:0000256" key="1">
    <source>
        <dbReference type="ARBA" id="ARBA00022505"/>
    </source>
</evidence>
<feature type="domain" description="Aldehyde oxidase/xanthine dehydrogenase a/b hammerhead" evidence="4">
    <location>
        <begin position="26"/>
        <end position="142"/>
    </location>
</feature>
<evidence type="ECO:0000313" key="5">
    <source>
        <dbReference type="EMBL" id="UGS36915.1"/>
    </source>
</evidence>
<dbReference type="GO" id="GO:0005506">
    <property type="term" value="F:iron ion binding"/>
    <property type="evidence" value="ECO:0007669"/>
    <property type="project" value="InterPro"/>
</dbReference>
<gene>
    <name evidence="5" type="primary">cutL_2</name>
    <name evidence="5" type="ORF">DSM104329_03326</name>
</gene>
<dbReference type="Pfam" id="PF01315">
    <property type="entry name" value="Ald_Xan_dh_C"/>
    <property type="match status" value="1"/>
</dbReference>